<evidence type="ECO:0000313" key="1">
    <source>
        <dbReference type="EMBL" id="RIA55546.1"/>
    </source>
</evidence>
<reference evidence="1 2" key="1">
    <citation type="submission" date="2018-08" db="EMBL/GenBank/DDBJ databases">
        <title>Genomic Encyclopedia of Archaeal and Bacterial Type Strains, Phase II (KMG-II): from individual species to whole genera.</title>
        <authorList>
            <person name="Goeker M."/>
        </authorList>
    </citation>
    <scope>NUCLEOTIDE SEQUENCE [LARGE SCALE GENOMIC DNA]</scope>
    <source>
        <strain evidence="1 2">DSM 5002</strain>
    </source>
</reference>
<keyword evidence="2" id="KW-1185">Reference proteome</keyword>
<protein>
    <submittedName>
        <fullName evidence="1">Uncharacterized protein</fullName>
    </submittedName>
</protein>
<sequence>MHRRLDADHPPAEINLARCVEQVAHAGMSDIGGAKHRLRLARLVGAPDRLDIHQREKHALGVPQRDPPGGAGAIGELGAHIERHRHRPERAALQPHGVTDAVIISLAQEAVQRRKAAIHQQFEIADLARRQIPARQLPGLALEAFNSLPLRKKLRVLTLSRKWRCRLVLPRSFLIRHHPARRCNKHCNLIFRAKPNRNCGHDKT</sequence>
<proteinExistence type="predicted"/>
<comment type="caution">
    <text evidence="1">The sequence shown here is derived from an EMBL/GenBank/DDBJ whole genome shotgun (WGS) entry which is preliminary data.</text>
</comment>
<evidence type="ECO:0000313" key="2">
    <source>
        <dbReference type="Proteomes" id="UP000266273"/>
    </source>
</evidence>
<dbReference type="Proteomes" id="UP000266273">
    <property type="component" value="Unassembled WGS sequence"/>
</dbReference>
<dbReference type="AlphaFoldDB" id="A0A397Q2F6"/>
<accession>A0A397Q2F6</accession>
<dbReference type="EMBL" id="QXDF01000001">
    <property type="protein sequence ID" value="RIA55546.1"/>
    <property type="molecule type" value="Genomic_DNA"/>
</dbReference>
<name>A0A397Q2F6_9HYPH</name>
<organism evidence="1 2">
    <name type="scientific">Dichotomicrobium thermohalophilum</name>
    <dbReference type="NCBI Taxonomy" id="933063"/>
    <lineage>
        <taxon>Bacteria</taxon>
        <taxon>Pseudomonadati</taxon>
        <taxon>Pseudomonadota</taxon>
        <taxon>Alphaproteobacteria</taxon>
        <taxon>Hyphomicrobiales</taxon>
        <taxon>Hyphomicrobiaceae</taxon>
        <taxon>Dichotomicrobium</taxon>
    </lineage>
</organism>
<gene>
    <name evidence="1" type="ORF">BXY53_0612</name>
</gene>